<evidence type="ECO:0000313" key="15">
    <source>
        <dbReference type="Proteomes" id="UP001347796"/>
    </source>
</evidence>
<dbReference type="GO" id="GO:0005524">
    <property type="term" value="F:ATP binding"/>
    <property type="evidence" value="ECO:0007669"/>
    <property type="project" value="UniProtKB-UniRule"/>
</dbReference>
<keyword evidence="3 11" id="KW-0547">Nucleotide-binding</keyword>
<evidence type="ECO:0000256" key="4">
    <source>
        <dbReference type="ARBA" id="ARBA00022777"/>
    </source>
</evidence>
<keyword evidence="2" id="KW-0808">Transferase</keyword>
<dbReference type="PANTHER" id="PTHR48013:SF9">
    <property type="entry name" value="DUAL SPECIFICITY MITOGEN-ACTIVATED PROTEIN KINASE KINASE 5"/>
    <property type="match status" value="1"/>
</dbReference>
<sequence length="433" mass="48727">MNEPPFTLRIHVEGDQDMDWMVQPEEVTFQQTLEVISQLIPNTTITAFEYEDEEGDKVTVRGEEEMKSMFSDYFCELSEEDLARGLFPPLIIYPKLGKTSQNRNIHGLKIKTTKQESTGDQEMATAEAEPTKIESTSQPNNSIEQILSCGNIKEDDLQHMEVLGSGNGGQVNRTIHKPTKSMMAVKIIKLDLTPTVQKQILLEMEILHKCNSASIIAFYGAFFTENRISICTEYMDGGSLDRYIPIPENVLSAMSAHIINGLIYMWNLKILHRDIKPSNILVNTAGQVKLCDFGVSTQLVKSIATTFVGTNVYMAPERIQGNQYGIPAEVWSLGVSLFEIVTGKLPFPSFRIDMTPFELMGCIIMESPMTLPPENFSANFVHFVNLCLQKDLRQRLAVAQLLSHPFTKLNENGNAQLVSEWLKQFLSERSSKS</sequence>
<dbReference type="InterPro" id="IPR000719">
    <property type="entry name" value="Prot_kinase_dom"/>
</dbReference>
<keyword evidence="5 11" id="KW-0067">ATP-binding</keyword>
<evidence type="ECO:0000256" key="7">
    <source>
        <dbReference type="ARBA" id="ARBA00038999"/>
    </source>
</evidence>
<feature type="binding site" evidence="11">
    <location>
        <position position="186"/>
    </location>
    <ligand>
        <name>ATP</name>
        <dbReference type="ChEBI" id="CHEBI:30616"/>
    </ligand>
</feature>
<dbReference type="Gene3D" id="3.10.20.90">
    <property type="entry name" value="Phosphatidylinositol 3-kinase Catalytic Subunit, Chain A, domain 1"/>
    <property type="match status" value="1"/>
</dbReference>
<dbReference type="Gene3D" id="1.10.510.10">
    <property type="entry name" value="Transferase(Phosphotransferase) domain 1"/>
    <property type="match status" value="1"/>
</dbReference>
<dbReference type="AlphaFoldDB" id="A0AAN8PYI3"/>
<dbReference type="PANTHER" id="PTHR48013">
    <property type="entry name" value="DUAL SPECIFICITY MITOGEN-ACTIVATED PROTEIN KINASE KINASE 5-RELATED"/>
    <property type="match status" value="1"/>
</dbReference>
<comment type="catalytic activity">
    <reaction evidence="8">
        <text>L-seryl-[protein] + ATP = O-phospho-L-seryl-[protein] + ADP + H(+)</text>
        <dbReference type="Rhea" id="RHEA:17989"/>
        <dbReference type="Rhea" id="RHEA-COMP:9863"/>
        <dbReference type="Rhea" id="RHEA-COMP:11604"/>
        <dbReference type="ChEBI" id="CHEBI:15378"/>
        <dbReference type="ChEBI" id="CHEBI:29999"/>
        <dbReference type="ChEBI" id="CHEBI:30616"/>
        <dbReference type="ChEBI" id="CHEBI:83421"/>
        <dbReference type="ChEBI" id="CHEBI:456216"/>
        <dbReference type="EC" id="2.7.12.2"/>
    </reaction>
</comment>
<keyword evidence="4" id="KW-0418">Kinase</keyword>
<evidence type="ECO:0000256" key="12">
    <source>
        <dbReference type="RuleBase" id="RU000304"/>
    </source>
</evidence>
<organism evidence="14 15">
    <name type="scientific">Patella caerulea</name>
    <name type="common">Rayed Mediterranean limpet</name>
    <dbReference type="NCBI Taxonomy" id="87958"/>
    <lineage>
        <taxon>Eukaryota</taxon>
        <taxon>Metazoa</taxon>
        <taxon>Spiralia</taxon>
        <taxon>Lophotrochozoa</taxon>
        <taxon>Mollusca</taxon>
        <taxon>Gastropoda</taxon>
        <taxon>Patellogastropoda</taxon>
        <taxon>Patelloidea</taxon>
        <taxon>Patellidae</taxon>
        <taxon>Patella</taxon>
    </lineage>
</organism>
<name>A0AAN8PYI3_PATCE</name>
<dbReference type="PROSITE" id="PS00107">
    <property type="entry name" value="PROTEIN_KINASE_ATP"/>
    <property type="match status" value="1"/>
</dbReference>
<dbReference type="FunFam" id="3.30.200.20:FF:000040">
    <property type="entry name" value="Dual specificity mitogen-activated protein kinase kinase"/>
    <property type="match status" value="1"/>
</dbReference>
<dbReference type="GO" id="GO:0004708">
    <property type="term" value="F:MAP kinase kinase activity"/>
    <property type="evidence" value="ECO:0007669"/>
    <property type="project" value="UniProtKB-EC"/>
</dbReference>
<evidence type="ECO:0000256" key="5">
    <source>
        <dbReference type="ARBA" id="ARBA00022840"/>
    </source>
</evidence>
<proteinExistence type="inferred from homology"/>
<dbReference type="SUPFAM" id="SSF54277">
    <property type="entry name" value="CAD &amp; PB1 domains"/>
    <property type="match status" value="1"/>
</dbReference>
<dbReference type="Pfam" id="PF00564">
    <property type="entry name" value="PB1"/>
    <property type="match status" value="1"/>
</dbReference>
<evidence type="ECO:0000259" key="13">
    <source>
        <dbReference type="PROSITE" id="PS50011"/>
    </source>
</evidence>
<dbReference type="InterPro" id="IPR000270">
    <property type="entry name" value="PB1_dom"/>
</dbReference>
<evidence type="ECO:0000256" key="9">
    <source>
        <dbReference type="ARBA" id="ARBA00049299"/>
    </source>
</evidence>
<dbReference type="Pfam" id="PF00069">
    <property type="entry name" value="Pkinase"/>
    <property type="match status" value="1"/>
</dbReference>
<evidence type="ECO:0000313" key="14">
    <source>
        <dbReference type="EMBL" id="KAK6179430.1"/>
    </source>
</evidence>
<dbReference type="EMBL" id="JAZGQO010000008">
    <property type="protein sequence ID" value="KAK6179430.1"/>
    <property type="molecule type" value="Genomic_DNA"/>
</dbReference>
<reference evidence="14 15" key="1">
    <citation type="submission" date="2024-01" db="EMBL/GenBank/DDBJ databases">
        <title>The genome of the rayed Mediterranean limpet Patella caerulea (Linnaeus, 1758).</title>
        <authorList>
            <person name="Anh-Thu Weber A."/>
            <person name="Halstead-Nussloch G."/>
        </authorList>
    </citation>
    <scope>NUCLEOTIDE SEQUENCE [LARGE SCALE GENOMIC DNA]</scope>
    <source>
        <strain evidence="14">AATW-2023a</strain>
        <tissue evidence="14">Whole specimen</tissue>
    </source>
</reference>
<comment type="catalytic activity">
    <reaction evidence="10">
        <text>L-tyrosyl-[protein] + ATP = O-phospho-L-tyrosyl-[protein] + ADP + H(+)</text>
        <dbReference type="Rhea" id="RHEA:10596"/>
        <dbReference type="Rhea" id="RHEA-COMP:10136"/>
        <dbReference type="Rhea" id="RHEA-COMP:20101"/>
        <dbReference type="ChEBI" id="CHEBI:15378"/>
        <dbReference type="ChEBI" id="CHEBI:30616"/>
        <dbReference type="ChEBI" id="CHEBI:46858"/>
        <dbReference type="ChEBI" id="CHEBI:61978"/>
        <dbReference type="ChEBI" id="CHEBI:456216"/>
        <dbReference type="EC" id="2.7.12.2"/>
    </reaction>
</comment>
<dbReference type="PROSITE" id="PS00108">
    <property type="entry name" value="PROTEIN_KINASE_ST"/>
    <property type="match status" value="1"/>
</dbReference>
<dbReference type="Proteomes" id="UP001347796">
    <property type="component" value="Unassembled WGS sequence"/>
</dbReference>
<evidence type="ECO:0000256" key="1">
    <source>
        <dbReference type="ARBA" id="ARBA00022527"/>
    </source>
</evidence>
<dbReference type="InterPro" id="IPR008271">
    <property type="entry name" value="Ser/Thr_kinase_AS"/>
</dbReference>
<keyword evidence="1 12" id="KW-0723">Serine/threonine-protein kinase</keyword>
<dbReference type="Gene3D" id="3.30.200.20">
    <property type="entry name" value="Phosphorylase Kinase, domain 1"/>
    <property type="match status" value="1"/>
</dbReference>
<keyword evidence="15" id="KW-1185">Reference proteome</keyword>
<dbReference type="GO" id="GO:0004674">
    <property type="term" value="F:protein serine/threonine kinase activity"/>
    <property type="evidence" value="ECO:0007669"/>
    <property type="project" value="UniProtKB-KW"/>
</dbReference>
<evidence type="ECO:0000256" key="10">
    <source>
        <dbReference type="ARBA" id="ARBA00051693"/>
    </source>
</evidence>
<evidence type="ECO:0000256" key="2">
    <source>
        <dbReference type="ARBA" id="ARBA00022679"/>
    </source>
</evidence>
<comment type="caution">
    <text evidence="14">The sequence shown here is derived from an EMBL/GenBank/DDBJ whole genome shotgun (WGS) entry which is preliminary data.</text>
</comment>
<feature type="domain" description="Protein kinase" evidence="13">
    <location>
        <begin position="157"/>
        <end position="407"/>
    </location>
</feature>
<dbReference type="InterPro" id="IPR011009">
    <property type="entry name" value="Kinase-like_dom_sf"/>
</dbReference>
<dbReference type="PROSITE" id="PS50011">
    <property type="entry name" value="PROTEIN_KINASE_DOM"/>
    <property type="match status" value="1"/>
</dbReference>
<gene>
    <name evidence="14" type="ORF">SNE40_011791</name>
</gene>
<comment type="catalytic activity">
    <reaction evidence="9">
        <text>L-threonyl-[protein] + ATP = O-phospho-L-threonyl-[protein] + ADP + H(+)</text>
        <dbReference type="Rhea" id="RHEA:46608"/>
        <dbReference type="Rhea" id="RHEA-COMP:11060"/>
        <dbReference type="Rhea" id="RHEA-COMP:11605"/>
        <dbReference type="ChEBI" id="CHEBI:15378"/>
        <dbReference type="ChEBI" id="CHEBI:30013"/>
        <dbReference type="ChEBI" id="CHEBI:30616"/>
        <dbReference type="ChEBI" id="CHEBI:61977"/>
        <dbReference type="ChEBI" id="CHEBI:456216"/>
        <dbReference type="EC" id="2.7.12.2"/>
    </reaction>
</comment>
<evidence type="ECO:0000256" key="8">
    <source>
        <dbReference type="ARBA" id="ARBA00049014"/>
    </source>
</evidence>
<dbReference type="SUPFAM" id="SSF56112">
    <property type="entry name" value="Protein kinase-like (PK-like)"/>
    <property type="match status" value="1"/>
</dbReference>
<dbReference type="InterPro" id="IPR017441">
    <property type="entry name" value="Protein_kinase_ATP_BS"/>
</dbReference>
<dbReference type="SMART" id="SM00220">
    <property type="entry name" value="S_TKc"/>
    <property type="match status" value="1"/>
</dbReference>
<protein>
    <recommendedName>
        <fullName evidence="7">mitogen-activated protein kinase kinase</fullName>
        <ecNumber evidence="7">2.7.12.2</ecNumber>
    </recommendedName>
</protein>
<accession>A0AAN8PYI3</accession>
<dbReference type="EC" id="2.7.12.2" evidence="7"/>
<evidence type="ECO:0000256" key="6">
    <source>
        <dbReference type="ARBA" id="ARBA00038035"/>
    </source>
</evidence>
<evidence type="ECO:0000256" key="3">
    <source>
        <dbReference type="ARBA" id="ARBA00022741"/>
    </source>
</evidence>
<comment type="similarity">
    <text evidence="6">Belongs to the protein kinase superfamily. STE Ser/Thr protein kinase family. MAP kinase kinase subfamily.</text>
</comment>
<evidence type="ECO:0000256" key="11">
    <source>
        <dbReference type="PROSITE-ProRule" id="PRU10141"/>
    </source>
</evidence>